<dbReference type="Proteomes" id="UP001301653">
    <property type="component" value="Unassembled WGS sequence"/>
</dbReference>
<accession>A0ABU5V551</accession>
<comment type="caution">
    <text evidence="1">The sequence shown here is derived from an EMBL/GenBank/DDBJ whole genome shotgun (WGS) entry which is preliminary data.</text>
</comment>
<evidence type="ECO:0000313" key="1">
    <source>
        <dbReference type="EMBL" id="MEA5668446.1"/>
    </source>
</evidence>
<dbReference type="Gene3D" id="2.70.70.10">
    <property type="entry name" value="Glucose Permease (Domain IIA)"/>
    <property type="match status" value="1"/>
</dbReference>
<gene>
    <name evidence="1" type="ORF">VA603_12930</name>
</gene>
<protein>
    <recommendedName>
        <fullName evidence="3">Hydroxyethylthiazole kinase</fullName>
    </recommendedName>
</protein>
<dbReference type="CDD" id="cd12797">
    <property type="entry name" value="M23_peptidase"/>
    <property type="match status" value="1"/>
</dbReference>
<dbReference type="InterPro" id="IPR011055">
    <property type="entry name" value="Dup_hybrid_motif"/>
</dbReference>
<keyword evidence="2" id="KW-1185">Reference proteome</keyword>
<dbReference type="RefSeq" id="WP_323439084.1">
    <property type="nucleotide sequence ID" value="NZ_JAYFUH010000248.1"/>
</dbReference>
<evidence type="ECO:0000313" key="2">
    <source>
        <dbReference type="Proteomes" id="UP001301653"/>
    </source>
</evidence>
<proteinExistence type="predicted"/>
<organism evidence="1 2">
    <name type="scientific">Stenotrophomonas capsici</name>
    <dbReference type="NCBI Taxonomy" id="3110230"/>
    <lineage>
        <taxon>Bacteria</taxon>
        <taxon>Pseudomonadati</taxon>
        <taxon>Pseudomonadota</taxon>
        <taxon>Gammaproteobacteria</taxon>
        <taxon>Lysobacterales</taxon>
        <taxon>Lysobacteraceae</taxon>
        <taxon>Stenotrophomonas</taxon>
    </lineage>
</organism>
<evidence type="ECO:0008006" key="3">
    <source>
        <dbReference type="Google" id="ProtNLM"/>
    </source>
</evidence>
<reference evidence="1 2" key="1">
    <citation type="submission" date="2023-12" db="EMBL/GenBank/DDBJ databases">
        <title>Stenotrophomonas guangdongensis sp. nov., isolated from wilted pepper plants (Capsicum annuum).</title>
        <authorList>
            <person name="Qiu M."/>
            <person name="Li Y."/>
            <person name="Liu Q."/>
            <person name="Zhang X."/>
            <person name="Huang Y."/>
            <person name="Guo R."/>
            <person name="Hu M."/>
            <person name="Zhou J."/>
            <person name="Zhou X."/>
        </authorList>
    </citation>
    <scope>NUCLEOTIDE SEQUENCE [LARGE SCALE GENOMIC DNA]</scope>
    <source>
        <strain evidence="1 2">MH1</strain>
    </source>
</reference>
<dbReference type="SUPFAM" id="SSF53955">
    <property type="entry name" value="Lysozyme-like"/>
    <property type="match status" value="1"/>
</dbReference>
<dbReference type="Gene3D" id="1.10.530.10">
    <property type="match status" value="1"/>
</dbReference>
<sequence length="738" mass="81111">MIISPPFLPARADTDDDARFLDAAMSTVEHGHYPVSNKLSWHGGLHLRAPARGNGREPVRAIADGTVVYVRAATARPGTPAEVDAHAQGYLGWSDNGCVVIRHDTAIGATGNQETQVQFYSIYMHLTRIRTANVVVGRRIYRKVEIGDAGSIDGQADLIHFEIICDDANLARLLGRASGDVNVANHGRTDAVFGEVYFHLPADTPVFPSRPALNATSGTAGTGAALGAERVVGIRYSAPANAQSAYGGDAQVTTYDLDGARIGTQLAEVDAEYNLYDTAGATVTAYSNARAAAVPNRAAVYELLRFGRTLGGPDTLTPADTPHWRQISTGPTTGWVNLNAANVHKFSDADAPRWAHWAIVEDFQDNDSRCDAAAVRRLLEREGEPAPTAEQAEQRLRDAALQPKLQGLVCKFPTEWQRSGIETRWGWLKIEGPGSARGSAPTMGASTYLSASDFPQFQRHVEALAFWEDAAIPNLNAAHWHFHPKRFIQHFRKCGWLSQREATRMIRQTLREGGREVVAVSWADVTARLTTASTRRPAGLHVNMQKMARKYGIAATRVRTAHLWGQLTAETGRLEFMVEGGGDSYFDKYEPGTDQGRKLGNTEVGDGVRFKGRGLIQLTGRNNYRQYGAYRGLTFTDDQNSPLLQSDPFNTCDGSGYYWASKQRYTENKQKKLVPLGKLSINSWADGGIAETAQRNVTRSINPAQLHFDFRQQGFQHAYYVLNDATQVHAEYKEIPET</sequence>
<dbReference type="SUPFAM" id="SSF51261">
    <property type="entry name" value="Duplicated hybrid motif"/>
    <property type="match status" value="1"/>
</dbReference>
<dbReference type="EMBL" id="JAYFUH010000248">
    <property type="protein sequence ID" value="MEA5668446.1"/>
    <property type="molecule type" value="Genomic_DNA"/>
</dbReference>
<name>A0ABU5V551_9GAMM</name>
<dbReference type="InterPro" id="IPR023346">
    <property type="entry name" value="Lysozyme-like_dom_sf"/>
</dbReference>